<accession>A0A699VYE9</accession>
<dbReference type="EMBL" id="BKCJ011499713">
    <property type="protein sequence ID" value="GFD38386.1"/>
    <property type="molecule type" value="Genomic_DNA"/>
</dbReference>
<organism evidence="1">
    <name type="scientific">Tanacetum cinerariifolium</name>
    <name type="common">Dalmatian daisy</name>
    <name type="synonym">Chrysanthemum cinerariifolium</name>
    <dbReference type="NCBI Taxonomy" id="118510"/>
    <lineage>
        <taxon>Eukaryota</taxon>
        <taxon>Viridiplantae</taxon>
        <taxon>Streptophyta</taxon>
        <taxon>Embryophyta</taxon>
        <taxon>Tracheophyta</taxon>
        <taxon>Spermatophyta</taxon>
        <taxon>Magnoliopsida</taxon>
        <taxon>eudicotyledons</taxon>
        <taxon>Gunneridae</taxon>
        <taxon>Pentapetalae</taxon>
        <taxon>asterids</taxon>
        <taxon>campanulids</taxon>
        <taxon>Asterales</taxon>
        <taxon>Asteraceae</taxon>
        <taxon>Asteroideae</taxon>
        <taxon>Anthemideae</taxon>
        <taxon>Anthemidinae</taxon>
        <taxon>Tanacetum</taxon>
    </lineage>
</organism>
<reference evidence="1" key="1">
    <citation type="journal article" date="2019" name="Sci. Rep.">
        <title>Draft genome of Tanacetum cinerariifolium, the natural source of mosquito coil.</title>
        <authorList>
            <person name="Yamashiro T."/>
            <person name="Shiraishi A."/>
            <person name="Satake H."/>
            <person name="Nakayama K."/>
        </authorList>
    </citation>
    <scope>NUCLEOTIDE SEQUENCE</scope>
</reference>
<protein>
    <submittedName>
        <fullName evidence="1">Uncharacterized protein</fullName>
    </submittedName>
</protein>
<dbReference type="AlphaFoldDB" id="A0A699VYE9"/>
<feature type="non-terminal residue" evidence="1">
    <location>
        <position position="1"/>
    </location>
</feature>
<sequence length="68" mass="6947">IKHSQEKVGGSNLKGWVVGRAVAGDIVALELARDGLFVDGLNFTGGCAGAVFPTDFGAFAHGEGEEVT</sequence>
<name>A0A699VYE9_TANCI</name>
<evidence type="ECO:0000313" key="1">
    <source>
        <dbReference type="EMBL" id="GFD38386.1"/>
    </source>
</evidence>
<comment type="caution">
    <text evidence="1">The sequence shown here is derived from an EMBL/GenBank/DDBJ whole genome shotgun (WGS) entry which is preliminary data.</text>
</comment>
<gene>
    <name evidence="1" type="ORF">Tci_910355</name>
</gene>
<proteinExistence type="predicted"/>